<dbReference type="PANTHER" id="PTHR43334:SF1">
    <property type="entry name" value="3-HYDROXYPROPIONATE--COA LIGASE [ADP-FORMING]"/>
    <property type="match status" value="1"/>
</dbReference>
<name>A0A7C4MMJ5_9BACT</name>
<sequence>MEPGSTENACRIPLNEHDSKQLLSNYGIPVVTERIAEDAEGALRVSKELGYPVVLKGLGRRLMHKTERNLVCVNLTGEEAVLSAVKGIADRAGSDLEGFLVQPFITGTREFVAGLFRDPQFGPVVMFGLGGIYTEALSDVAFRIAPLAVSDAEDMMQEIRSRKLLDAFRGERPVDRNTLVQTLLGLSRLAVEDPTIAEIDINPLKITPDGRVLAVDAVVIREEGCPQQSFKPPIDPKRLGKLFYPHSIAFVGISANIGKWGHRLFSIAAARGYSGEIYLVNPRGGTIAGRPVFRNVSEVPGPIDLAVVTVPAAGVSALIPEFQQKGIHNVLLISSGFAETGEEGKALEKRLMEQAREAGILIIGPNTMGICNPHIQLYCTGSHVWPVAGATAVVAQSGNMGTQLLAFAENQGIGIRAFCGSGNEGMVTIEDFIDAFEVDDVTRTVMLYVESVKNGKRFMESARRVGRKKPIVLLKGGQTQAGMQAAASHTGAMASDTRIFNAMCKQAGIVKVERPMELLDLSAAFSSLPLPKGNRAAIMTLGGGWGVVTADLCAEYGLDVPRLPDSLIRRIDPILPPYWSKANPVDIVGENDLDIPLKIIEMLLQWDECDAVIHLGIKGRRILVNKMIQSIRIADPGIGEDFLQLMQQTMADFEKRYVERIIELMHTYEKPIFGVSLLTEPTDFTVYSSAGFSYKAVFYETPERAVNAFSKMVEYRRFLENTDQDKPTG</sequence>
<organism evidence="6">
    <name type="scientific">Desulfatirhabdium butyrativorans</name>
    <dbReference type="NCBI Taxonomy" id="340467"/>
    <lineage>
        <taxon>Bacteria</taxon>
        <taxon>Pseudomonadati</taxon>
        <taxon>Thermodesulfobacteriota</taxon>
        <taxon>Desulfobacteria</taxon>
        <taxon>Desulfobacterales</taxon>
        <taxon>Desulfatirhabdiaceae</taxon>
        <taxon>Desulfatirhabdium</taxon>
    </lineage>
</organism>
<dbReference type="AlphaFoldDB" id="A0A7C4MMJ5"/>
<dbReference type="Gene3D" id="3.40.50.720">
    <property type="entry name" value="NAD(P)-binding Rossmann-like Domain"/>
    <property type="match status" value="1"/>
</dbReference>
<gene>
    <name evidence="6" type="ORF">ENS29_00555</name>
</gene>
<dbReference type="EMBL" id="DSUH01000013">
    <property type="protein sequence ID" value="HGU31327.1"/>
    <property type="molecule type" value="Genomic_DNA"/>
</dbReference>
<dbReference type="GO" id="GO:0005524">
    <property type="term" value="F:ATP binding"/>
    <property type="evidence" value="ECO:0007669"/>
    <property type="project" value="UniProtKB-UniRule"/>
</dbReference>
<dbReference type="Pfam" id="PF13549">
    <property type="entry name" value="ATP-grasp_5"/>
    <property type="match status" value="1"/>
</dbReference>
<dbReference type="InterPro" id="IPR032875">
    <property type="entry name" value="Succ_CoA_lig_flav_dom"/>
</dbReference>
<comment type="caution">
    <text evidence="6">The sequence shown here is derived from an EMBL/GenBank/DDBJ whole genome shotgun (WGS) entry which is preliminary data.</text>
</comment>
<proteinExistence type="predicted"/>
<evidence type="ECO:0000256" key="1">
    <source>
        <dbReference type="ARBA" id="ARBA00022598"/>
    </source>
</evidence>
<dbReference type="Gene3D" id="3.40.50.261">
    <property type="entry name" value="Succinyl-CoA synthetase domains"/>
    <property type="match status" value="2"/>
</dbReference>
<keyword evidence="1" id="KW-0436">Ligase</keyword>
<protein>
    <submittedName>
        <fullName evidence="6">CoA-binding protein</fullName>
    </submittedName>
</protein>
<dbReference type="SMART" id="SM00881">
    <property type="entry name" value="CoA_binding"/>
    <property type="match status" value="1"/>
</dbReference>
<evidence type="ECO:0000259" key="5">
    <source>
        <dbReference type="PROSITE" id="PS50975"/>
    </source>
</evidence>
<dbReference type="InterPro" id="IPR013815">
    <property type="entry name" value="ATP_grasp_subdomain_1"/>
</dbReference>
<feature type="domain" description="ATP-grasp" evidence="5">
    <location>
        <begin position="20"/>
        <end position="56"/>
    </location>
</feature>
<evidence type="ECO:0000256" key="4">
    <source>
        <dbReference type="PROSITE-ProRule" id="PRU00409"/>
    </source>
</evidence>
<dbReference type="GO" id="GO:0046872">
    <property type="term" value="F:metal ion binding"/>
    <property type="evidence" value="ECO:0007669"/>
    <property type="project" value="InterPro"/>
</dbReference>
<dbReference type="SUPFAM" id="SSF51735">
    <property type="entry name" value="NAD(P)-binding Rossmann-fold domains"/>
    <property type="match status" value="1"/>
</dbReference>
<dbReference type="SUPFAM" id="SSF52210">
    <property type="entry name" value="Succinyl-CoA synthetase domains"/>
    <property type="match status" value="2"/>
</dbReference>
<dbReference type="Gene3D" id="3.30.1490.20">
    <property type="entry name" value="ATP-grasp fold, A domain"/>
    <property type="match status" value="1"/>
</dbReference>
<dbReference type="GO" id="GO:0016874">
    <property type="term" value="F:ligase activity"/>
    <property type="evidence" value="ECO:0007669"/>
    <property type="project" value="UniProtKB-KW"/>
</dbReference>
<evidence type="ECO:0000256" key="3">
    <source>
        <dbReference type="ARBA" id="ARBA00022840"/>
    </source>
</evidence>
<evidence type="ECO:0000313" key="6">
    <source>
        <dbReference type="EMBL" id="HGU31327.1"/>
    </source>
</evidence>
<dbReference type="InterPro" id="IPR036291">
    <property type="entry name" value="NAD(P)-bd_dom_sf"/>
</dbReference>
<dbReference type="SUPFAM" id="SSF56059">
    <property type="entry name" value="Glutathione synthetase ATP-binding domain-like"/>
    <property type="match status" value="1"/>
</dbReference>
<dbReference type="PROSITE" id="PS50975">
    <property type="entry name" value="ATP_GRASP"/>
    <property type="match status" value="1"/>
</dbReference>
<evidence type="ECO:0000256" key="2">
    <source>
        <dbReference type="ARBA" id="ARBA00022741"/>
    </source>
</evidence>
<dbReference type="Pfam" id="PF13380">
    <property type="entry name" value="CoA_binding_2"/>
    <property type="match status" value="1"/>
</dbReference>
<dbReference type="Gene3D" id="3.30.470.20">
    <property type="entry name" value="ATP-grasp fold, B domain"/>
    <property type="match status" value="1"/>
</dbReference>
<keyword evidence="3 4" id="KW-0067">ATP-binding</keyword>
<dbReference type="PANTHER" id="PTHR43334">
    <property type="entry name" value="ACETATE--COA LIGASE [ADP-FORMING]"/>
    <property type="match status" value="1"/>
</dbReference>
<reference evidence="6" key="1">
    <citation type="journal article" date="2020" name="mSystems">
        <title>Genome- and Community-Level Interaction Insights into Carbon Utilization and Element Cycling Functions of Hydrothermarchaeota in Hydrothermal Sediment.</title>
        <authorList>
            <person name="Zhou Z."/>
            <person name="Liu Y."/>
            <person name="Xu W."/>
            <person name="Pan J."/>
            <person name="Luo Z.H."/>
            <person name="Li M."/>
        </authorList>
    </citation>
    <scope>NUCLEOTIDE SEQUENCE [LARGE SCALE GENOMIC DNA]</scope>
    <source>
        <strain evidence="6">SpSt-477</strain>
    </source>
</reference>
<dbReference type="InterPro" id="IPR003781">
    <property type="entry name" value="CoA-bd"/>
</dbReference>
<dbReference type="Pfam" id="PF13607">
    <property type="entry name" value="Succ_CoA_lig"/>
    <property type="match status" value="1"/>
</dbReference>
<dbReference type="InterPro" id="IPR051538">
    <property type="entry name" value="Acyl-CoA_Synth/Transferase"/>
</dbReference>
<keyword evidence="2 4" id="KW-0547">Nucleotide-binding</keyword>
<accession>A0A7C4MMJ5</accession>
<dbReference type="InterPro" id="IPR011761">
    <property type="entry name" value="ATP-grasp"/>
</dbReference>
<dbReference type="InterPro" id="IPR016102">
    <property type="entry name" value="Succinyl-CoA_synth-like"/>
</dbReference>